<sequence length="733" mass="82178">MSSGGFGPQTQLIAPGIFTEQPFNGLIQSPSTNPFALSQLLALSSNSQRSKLKRCRQRVDAGEPRNSYQNPAKMNGFKREQSVNVPSENGFNMKIFHGALDHQSNDSDSEEVPAKSMRLEEQQETTTDENSFSQDLTIDEPKDFEDDETLEDSNIVNDNESPENMEQCHSNNSAMSNSSSRRKRCLPQKQITTENNGIGDNGISIKDCGIPEDDGDIPDEEGGRSPSPEVIAESNDEAIVQPPTQNANYFLNVMNMLPPHLNNFGNNGTNRLQEFLEAQRRLQMNNKVGENGQKSSTQINNEMPSMEKIPSLAQLHQTQQQDMQQSVFRLCQTLKDEIGTAIDKVVSEYRTRESRAFMERMLRTVAVTNEVQQQMNDMKQHYNNQQQRLAAAAAASFLMPKNVNPMYNSNGPTNAAASASSSSFVNPTMSNLLAAAAAANQTTTSTSSSNSIFPAPTHPGLSSFPTLASHLNNSNSMIRSNSAVADCSPIRKKRSKVTDSLRVNKAGIIRDSSNSLPASERSSPLTNSYFPPTMVNHSLYSSSNFGGNTEDRDESGENSDNFSDCGPYDGTYPISNTLTPIHLRKAKLMFFYTRYPSSALLKSFFVDIRFNKGNTAQLVKWFSNFREFFYMQMEKYAKQAIAEGIEHREQIRVTEESEIYKILNQHYNRNNLFPPPPKLREVIEETLREFFVALQQGKDCEPSWKKAIYKVIMRMDDSIPEHFKHPSFMCTLE</sequence>
<proteinExistence type="predicted"/>
<accession>A0AC34GQ39</accession>
<evidence type="ECO:0000313" key="2">
    <source>
        <dbReference type="WBParaSite" id="ES5_v2.g6510.t1"/>
    </source>
</evidence>
<reference evidence="2" key="1">
    <citation type="submission" date="2022-11" db="UniProtKB">
        <authorList>
            <consortium name="WormBaseParasite"/>
        </authorList>
    </citation>
    <scope>IDENTIFICATION</scope>
</reference>
<protein>
    <submittedName>
        <fullName evidence="2">Prospero domain-containing protein</fullName>
    </submittedName>
</protein>
<name>A0AC34GQ39_9BILA</name>
<organism evidence="1 2">
    <name type="scientific">Panagrolaimus sp. ES5</name>
    <dbReference type="NCBI Taxonomy" id="591445"/>
    <lineage>
        <taxon>Eukaryota</taxon>
        <taxon>Metazoa</taxon>
        <taxon>Ecdysozoa</taxon>
        <taxon>Nematoda</taxon>
        <taxon>Chromadorea</taxon>
        <taxon>Rhabditida</taxon>
        <taxon>Tylenchina</taxon>
        <taxon>Panagrolaimomorpha</taxon>
        <taxon>Panagrolaimoidea</taxon>
        <taxon>Panagrolaimidae</taxon>
        <taxon>Panagrolaimus</taxon>
    </lineage>
</organism>
<evidence type="ECO:0000313" key="1">
    <source>
        <dbReference type="Proteomes" id="UP000887579"/>
    </source>
</evidence>
<dbReference type="Proteomes" id="UP000887579">
    <property type="component" value="Unplaced"/>
</dbReference>
<dbReference type="WBParaSite" id="ES5_v2.g6510.t1">
    <property type="protein sequence ID" value="ES5_v2.g6510.t1"/>
    <property type="gene ID" value="ES5_v2.g6510"/>
</dbReference>